<dbReference type="OrthoDB" id="3791760at2759"/>
<gene>
    <name evidence="3" type="ORF">P154DRAFT_594450</name>
</gene>
<dbReference type="EMBL" id="ML977578">
    <property type="protein sequence ID" value="KAF2002200.1"/>
    <property type="molecule type" value="Genomic_DNA"/>
</dbReference>
<dbReference type="AlphaFoldDB" id="A0A6A5WJW7"/>
<evidence type="ECO:0000313" key="4">
    <source>
        <dbReference type="Proteomes" id="UP000799779"/>
    </source>
</evidence>
<feature type="region of interest" description="Disordered" evidence="1">
    <location>
        <begin position="174"/>
        <end position="193"/>
    </location>
</feature>
<organism evidence="3 4">
    <name type="scientific">Amniculicola lignicola CBS 123094</name>
    <dbReference type="NCBI Taxonomy" id="1392246"/>
    <lineage>
        <taxon>Eukaryota</taxon>
        <taxon>Fungi</taxon>
        <taxon>Dikarya</taxon>
        <taxon>Ascomycota</taxon>
        <taxon>Pezizomycotina</taxon>
        <taxon>Dothideomycetes</taxon>
        <taxon>Pleosporomycetidae</taxon>
        <taxon>Pleosporales</taxon>
        <taxon>Amniculicolaceae</taxon>
        <taxon>Amniculicola</taxon>
    </lineage>
</organism>
<feature type="chain" id="PRO_5025563480" evidence="2">
    <location>
        <begin position="16"/>
        <end position="193"/>
    </location>
</feature>
<dbReference type="PROSITE" id="PS51257">
    <property type="entry name" value="PROKAR_LIPOPROTEIN"/>
    <property type="match status" value="1"/>
</dbReference>
<evidence type="ECO:0000256" key="1">
    <source>
        <dbReference type="SAM" id="MobiDB-lite"/>
    </source>
</evidence>
<keyword evidence="4" id="KW-1185">Reference proteome</keyword>
<dbReference type="Proteomes" id="UP000799779">
    <property type="component" value="Unassembled WGS sequence"/>
</dbReference>
<evidence type="ECO:0000313" key="3">
    <source>
        <dbReference type="EMBL" id="KAF2002200.1"/>
    </source>
</evidence>
<keyword evidence="2" id="KW-0732">Signal</keyword>
<name>A0A6A5WJW7_9PLEO</name>
<accession>A0A6A5WJW7</accession>
<feature type="compositionally biased region" description="Basic and acidic residues" evidence="1">
    <location>
        <begin position="174"/>
        <end position="187"/>
    </location>
</feature>
<reference evidence="3" key="1">
    <citation type="journal article" date="2020" name="Stud. Mycol.">
        <title>101 Dothideomycetes genomes: a test case for predicting lifestyles and emergence of pathogens.</title>
        <authorList>
            <person name="Haridas S."/>
            <person name="Albert R."/>
            <person name="Binder M."/>
            <person name="Bloem J."/>
            <person name="Labutti K."/>
            <person name="Salamov A."/>
            <person name="Andreopoulos B."/>
            <person name="Baker S."/>
            <person name="Barry K."/>
            <person name="Bills G."/>
            <person name="Bluhm B."/>
            <person name="Cannon C."/>
            <person name="Castanera R."/>
            <person name="Culley D."/>
            <person name="Daum C."/>
            <person name="Ezra D."/>
            <person name="Gonzalez J."/>
            <person name="Henrissat B."/>
            <person name="Kuo A."/>
            <person name="Liang C."/>
            <person name="Lipzen A."/>
            <person name="Lutzoni F."/>
            <person name="Magnuson J."/>
            <person name="Mondo S."/>
            <person name="Nolan M."/>
            <person name="Ohm R."/>
            <person name="Pangilinan J."/>
            <person name="Park H.-J."/>
            <person name="Ramirez L."/>
            <person name="Alfaro M."/>
            <person name="Sun H."/>
            <person name="Tritt A."/>
            <person name="Yoshinaga Y."/>
            <person name="Zwiers L.-H."/>
            <person name="Turgeon B."/>
            <person name="Goodwin S."/>
            <person name="Spatafora J."/>
            <person name="Crous P."/>
            <person name="Grigoriev I."/>
        </authorList>
    </citation>
    <scope>NUCLEOTIDE SEQUENCE</scope>
    <source>
        <strain evidence="3">CBS 123094</strain>
    </source>
</reference>
<protein>
    <submittedName>
        <fullName evidence="3">Uncharacterized protein</fullName>
    </submittedName>
</protein>
<proteinExistence type="predicted"/>
<feature type="signal peptide" evidence="2">
    <location>
        <begin position="1"/>
        <end position="15"/>
    </location>
</feature>
<sequence>MRITTVLAFVASAAAVDLRHYTGFNCGGGFAGCGGLPPGTCCNTPDFRNGSPSVAVVFTSPNTNLLGYQAVRDNPNWCGFAAFQRNSGQFSFVCLSYDPFGAGTFAGTAYFPQGRKRAEPKCTGYSNINHIVLDDGTRYGLEGVDETGIKEWYQFLRNGSTVADLPESYKRLEQDKKGVEGRRKEMQGRGIGA</sequence>
<evidence type="ECO:0000256" key="2">
    <source>
        <dbReference type="SAM" id="SignalP"/>
    </source>
</evidence>